<evidence type="ECO:0000259" key="2">
    <source>
        <dbReference type="Pfam" id="PF12728"/>
    </source>
</evidence>
<keyword evidence="3" id="KW-0238">DNA-binding</keyword>
<evidence type="ECO:0000313" key="4">
    <source>
        <dbReference type="Proteomes" id="UP000559987"/>
    </source>
</evidence>
<evidence type="ECO:0000313" key="3">
    <source>
        <dbReference type="EMBL" id="MBB3170164.1"/>
    </source>
</evidence>
<dbReference type="InterPro" id="IPR041657">
    <property type="entry name" value="HTH_17"/>
</dbReference>
<proteinExistence type="predicted"/>
<keyword evidence="4" id="KW-1185">Reference proteome</keyword>
<accession>A0A839UPM0</accession>
<organism evidence="3 4">
    <name type="scientific">Simiduia aestuariiviva</name>
    <dbReference type="NCBI Taxonomy" id="1510459"/>
    <lineage>
        <taxon>Bacteria</taxon>
        <taxon>Pseudomonadati</taxon>
        <taxon>Pseudomonadota</taxon>
        <taxon>Gammaproteobacteria</taxon>
        <taxon>Cellvibrionales</taxon>
        <taxon>Cellvibrionaceae</taxon>
        <taxon>Simiduia</taxon>
    </lineage>
</organism>
<dbReference type="AlphaFoldDB" id="A0A839UPM0"/>
<dbReference type="InterPro" id="IPR009061">
    <property type="entry name" value="DNA-bd_dom_put_sf"/>
</dbReference>
<dbReference type="RefSeq" id="WP_183911664.1">
    <property type="nucleotide sequence ID" value="NZ_JACHXZ010000006.1"/>
</dbReference>
<feature type="compositionally biased region" description="Polar residues" evidence="1">
    <location>
        <begin position="1"/>
        <end position="11"/>
    </location>
</feature>
<feature type="region of interest" description="Disordered" evidence="1">
    <location>
        <begin position="1"/>
        <end position="20"/>
    </location>
</feature>
<name>A0A839UPM0_9GAMM</name>
<dbReference type="GO" id="GO:0003677">
    <property type="term" value="F:DNA binding"/>
    <property type="evidence" value="ECO:0007669"/>
    <property type="project" value="UniProtKB-KW"/>
</dbReference>
<dbReference type="EMBL" id="JACHXZ010000006">
    <property type="protein sequence ID" value="MBB3170164.1"/>
    <property type="molecule type" value="Genomic_DNA"/>
</dbReference>
<protein>
    <submittedName>
        <fullName evidence="3">Putative DNA-binding transcriptional regulator AlpA</fullName>
    </submittedName>
</protein>
<dbReference type="SUPFAM" id="SSF46955">
    <property type="entry name" value="Putative DNA-binding domain"/>
    <property type="match status" value="1"/>
</dbReference>
<feature type="domain" description="Helix-turn-helix" evidence="2">
    <location>
        <begin position="21"/>
        <end position="71"/>
    </location>
</feature>
<dbReference type="Proteomes" id="UP000559987">
    <property type="component" value="Unassembled WGS sequence"/>
</dbReference>
<comment type="caution">
    <text evidence="3">The sequence shown here is derived from an EMBL/GenBank/DDBJ whole genome shotgun (WGS) entry which is preliminary data.</text>
</comment>
<reference evidence="3 4" key="1">
    <citation type="submission" date="2020-08" db="EMBL/GenBank/DDBJ databases">
        <title>Genomic Encyclopedia of Type Strains, Phase III (KMG-III): the genomes of soil and plant-associated and newly described type strains.</title>
        <authorList>
            <person name="Whitman W."/>
        </authorList>
    </citation>
    <scope>NUCLEOTIDE SEQUENCE [LARGE SCALE GENOMIC DNA]</scope>
    <source>
        <strain evidence="3 4">CECT 8571</strain>
    </source>
</reference>
<sequence length="81" mass="9234">MKRQALSTASTETEHTSDRLLTPLAASQELHVSEGTLSVWRSTGRYLLPYVKIGRKVRYRQSDIQTFIQRRVHNFGGASDE</sequence>
<gene>
    <name evidence="3" type="ORF">FHS30_003381</name>
</gene>
<dbReference type="Pfam" id="PF12728">
    <property type="entry name" value="HTH_17"/>
    <property type="match status" value="1"/>
</dbReference>
<evidence type="ECO:0000256" key="1">
    <source>
        <dbReference type="SAM" id="MobiDB-lite"/>
    </source>
</evidence>